<dbReference type="CDD" id="cd05247">
    <property type="entry name" value="UDP_G4E_1_SDR_e"/>
    <property type="match status" value="1"/>
</dbReference>
<dbReference type="GO" id="GO:0003978">
    <property type="term" value="F:UDP-glucose 4-epimerase activity"/>
    <property type="evidence" value="ECO:0007669"/>
    <property type="project" value="UniProtKB-EC"/>
</dbReference>
<evidence type="ECO:0000256" key="6">
    <source>
        <dbReference type="ARBA" id="ARBA00023144"/>
    </source>
</evidence>
<comment type="catalytic activity">
    <reaction evidence="1 9">
        <text>UDP-alpha-D-glucose = UDP-alpha-D-galactose</text>
        <dbReference type="Rhea" id="RHEA:22168"/>
        <dbReference type="ChEBI" id="CHEBI:58885"/>
        <dbReference type="ChEBI" id="CHEBI:66914"/>
        <dbReference type="EC" id="5.1.3.2"/>
    </reaction>
</comment>
<evidence type="ECO:0000313" key="12">
    <source>
        <dbReference type="Proteomes" id="UP000770161"/>
    </source>
</evidence>
<dbReference type="EC" id="5.1.3.2" evidence="4 9"/>
<evidence type="ECO:0000256" key="8">
    <source>
        <dbReference type="ARBA" id="ARBA00023277"/>
    </source>
</evidence>
<name>A0ABS6H0X2_MAMLE</name>
<dbReference type="PANTHER" id="PTHR43725:SF53">
    <property type="entry name" value="UDP-ARABINOSE 4-EPIMERASE 1"/>
    <property type="match status" value="1"/>
</dbReference>
<keyword evidence="6" id="KW-0299">Galactose metabolism</keyword>
<sequence>MKVLVLGGAGYIGSHAVDQLIEEGFDVVVVDNLETGHKEAIHQKAKFYEGDCRNIAFMENVFKNEKVHAVMHFCAYSLVGESMKKPLKYFNNNMYGMQVLLETMKKYSIDKLIFSSTAAVYGEVEQVPIKEETMLQPTNPYGESKLVMEKMVKWANKAYGLKYIALRYFNVAGAKAGATIGEDHNPETHLIPIILEVALGKRKEIAIYGNDYPTKDGTCIRDYLHVSDLVDVHIKALKYLNEGGESQSINLGSSKGYSVIEIIEAARKVTGHNIPCKVEQRRAGDPSILIASTEKAVEKLNFKPKYTDIEEIIKTAWAFHKKYPEGYNSINKDVI</sequence>
<dbReference type="PANTHER" id="PTHR43725">
    <property type="entry name" value="UDP-GLUCOSE 4-EPIMERASE"/>
    <property type="match status" value="1"/>
</dbReference>
<evidence type="ECO:0000256" key="2">
    <source>
        <dbReference type="ARBA" id="ARBA00004947"/>
    </source>
</evidence>
<evidence type="ECO:0000256" key="1">
    <source>
        <dbReference type="ARBA" id="ARBA00000083"/>
    </source>
</evidence>
<dbReference type="InterPro" id="IPR001509">
    <property type="entry name" value="Epimerase_deHydtase"/>
</dbReference>
<dbReference type="InterPro" id="IPR005886">
    <property type="entry name" value="UDP_G4E"/>
</dbReference>
<comment type="pathway">
    <text evidence="2 9">Carbohydrate metabolism; galactose metabolism.</text>
</comment>
<keyword evidence="12" id="KW-1185">Reference proteome</keyword>
<evidence type="ECO:0000256" key="4">
    <source>
        <dbReference type="ARBA" id="ARBA00013189"/>
    </source>
</evidence>
<dbReference type="Proteomes" id="UP000770161">
    <property type="component" value="Unassembled WGS sequence"/>
</dbReference>
<evidence type="ECO:0000256" key="9">
    <source>
        <dbReference type="RuleBase" id="RU366046"/>
    </source>
</evidence>
<protein>
    <recommendedName>
        <fullName evidence="4 9">UDP-glucose 4-epimerase</fullName>
        <ecNumber evidence="4 9">5.1.3.2</ecNumber>
    </recommendedName>
</protein>
<evidence type="ECO:0000256" key="3">
    <source>
        <dbReference type="ARBA" id="ARBA00007637"/>
    </source>
</evidence>
<dbReference type="RefSeq" id="WP_216683701.1">
    <property type="nucleotide sequence ID" value="NZ_JAHLZN010000016.1"/>
</dbReference>
<evidence type="ECO:0000256" key="7">
    <source>
        <dbReference type="ARBA" id="ARBA00023235"/>
    </source>
</evidence>
<accession>A0ABS6H0X2</accession>
<comment type="cofactor">
    <cofactor evidence="9">
        <name>NAD(+)</name>
        <dbReference type="ChEBI" id="CHEBI:57540"/>
    </cofactor>
</comment>
<evidence type="ECO:0000256" key="5">
    <source>
        <dbReference type="ARBA" id="ARBA00023027"/>
    </source>
</evidence>
<dbReference type="Pfam" id="PF01370">
    <property type="entry name" value="Epimerase"/>
    <property type="match status" value="1"/>
</dbReference>
<proteinExistence type="inferred from homology"/>
<dbReference type="NCBIfam" id="TIGR01179">
    <property type="entry name" value="galE"/>
    <property type="match status" value="1"/>
</dbReference>
<keyword evidence="8 9" id="KW-0119">Carbohydrate metabolism</keyword>
<comment type="caution">
    <text evidence="11">The sequence shown here is derived from an EMBL/GenBank/DDBJ whole genome shotgun (WGS) entry which is preliminary data.</text>
</comment>
<organism evidence="11 12">
    <name type="scientific">Mammaliicoccus lentus</name>
    <name type="common">Staphylococcus lentus</name>
    <dbReference type="NCBI Taxonomy" id="42858"/>
    <lineage>
        <taxon>Bacteria</taxon>
        <taxon>Bacillati</taxon>
        <taxon>Bacillota</taxon>
        <taxon>Bacilli</taxon>
        <taxon>Bacillales</taxon>
        <taxon>Staphylococcaceae</taxon>
        <taxon>Mammaliicoccus</taxon>
    </lineage>
</organism>
<keyword evidence="5 9" id="KW-0520">NAD</keyword>
<feature type="domain" description="NAD-dependent epimerase/dehydratase" evidence="10">
    <location>
        <begin position="3"/>
        <end position="252"/>
    </location>
</feature>
<reference evidence="11 12" key="1">
    <citation type="submission" date="2021-06" db="EMBL/GenBank/DDBJ databases">
        <title>Staphylococcus lentus K169 genome sequencing.</title>
        <authorList>
            <person name="Sundareshan S."/>
            <person name="Akhila D.S."/>
            <person name="Prachi D."/>
            <person name="Sivakumar R."/>
            <person name="Rajendhran J."/>
            <person name="Isloor S."/>
            <person name="Hegde N.R."/>
        </authorList>
    </citation>
    <scope>NUCLEOTIDE SEQUENCE [LARGE SCALE GENOMIC DNA]</scope>
    <source>
        <strain evidence="11 12">K169</strain>
    </source>
</reference>
<comment type="similarity">
    <text evidence="3 9">Belongs to the NAD(P)-dependent epimerase/dehydratase family.</text>
</comment>
<evidence type="ECO:0000259" key="10">
    <source>
        <dbReference type="Pfam" id="PF01370"/>
    </source>
</evidence>
<keyword evidence="7 9" id="KW-0413">Isomerase</keyword>
<dbReference type="EMBL" id="JAHLZN010000016">
    <property type="protein sequence ID" value="MBU6114110.1"/>
    <property type="molecule type" value="Genomic_DNA"/>
</dbReference>
<comment type="subunit">
    <text evidence="9">Homodimer.</text>
</comment>
<evidence type="ECO:0000313" key="11">
    <source>
        <dbReference type="EMBL" id="MBU6114110.1"/>
    </source>
</evidence>
<gene>
    <name evidence="11" type="primary">galE</name>
    <name evidence="11" type="ORF">KQ656_09080</name>
</gene>